<dbReference type="InterPro" id="IPR005843">
    <property type="entry name" value="A-D-PHexomutase_C"/>
</dbReference>
<keyword evidence="12" id="KW-1185">Reference proteome</keyword>
<feature type="domain" description="Alpha-D-phosphohexomutase alpha/beta/alpha" evidence="10">
    <location>
        <begin position="372"/>
        <end position="481"/>
    </location>
</feature>
<accession>A0ABX2D2V5</accession>
<evidence type="ECO:0000256" key="6">
    <source>
        <dbReference type="ARBA" id="ARBA00023235"/>
    </source>
</evidence>
<dbReference type="Pfam" id="PF02879">
    <property type="entry name" value="PGM_PMM_II"/>
    <property type="match status" value="1"/>
</dbReference>
<feature type="domain" description="Alpha-D-phosphohexomutase alpha/beta/alpha" evidence="9">
    <location>
        <begin position="267"/>
        <end position="367"/>
    </location>
</feature>
<proteinExistence type="inferred from homology"/>
<dbReference type="SUPFAM" id="SSF55957">
    <property type="entry name" value="Phosphoglucomutase, C-terminal domain"/>
    <property type="match status" value="1"/>
</dbReference>
<dbReference type="Gene3D" id="3.40.120.10">
    <property type="entry name" value="Alpha-D-Glucose-1,6-Bisphosphate, subunit A, domain 3"/>
    <property type="match status" value="3"/>
</dbReference>
<evidence type="ECO:0000256" key="2">
    <source>
        <dbReference type="ARBA" id="ARBA00010231"/>
    </source>
</evidence>
<sequence length="580" mass="63101">MPLPARFFAISFLDSAIARNGSPSIRSANYLSKPELASASPHCSHILPSDWFDPSAAGGSLPYNDRIRLMRPHGRSLLKNSTATSSLRLCLRVGLVGREEVDKMSASSNSTEIKFGTDGWRGLIAHDFTFANVRKVTRAIASYLETAYTKDRPVLVSYDTRFLADEFARTAAEVLADLGWTVKVVDRDCPTPVIAYSAKHLNSAGALMFTASHNPAPYCGIKYIPDYAGPATPEITDTIVANIAGASDAPAKGSHNDKISSFDPKPEYLKFLYTLIDVERIRSAKLKVKYDALYSTSRGYLDGVLEHCGCDVESFHTYRDVLFGGGMPEPKGEQLVELVEAVKKDSADLGLATDGDSDRFGIVDELGNVLTPNTVLLLLARHLVKNKGLTGAIVRTVATTHLLDNLAAKYGLTIYETAVGFKYIGEKMRETAVLIGGEESGGLSVLGHIPEKDGILADMLVAEAIAYEGKPLSQLVEEAIKEADGPLYNKRLDLHLDEAHKAAVLESFTKNPPKEVAGIGVKEIGRKDGIKLYLEDGGWVLLRPSGTEPLMRVYMETNSVEKESQVAQHMENVISQLEPV</sequence>
<name>A0ABX2D2V5_9CYAN</name>
<dbReference type="InterPro" id="IPR005845">
    <property type="entry name" value="A-D-PHexomutase_a/b/a-II"/>
</dbReference>
<dbReference type="GO" id="GO:0004614">
    <property type="term" value="F:phosphoglucomutase activity"/>
    <property type="evidence" value="ECO:0007669"/>
    <property type="project" value="UniProtKB-EC"/>
</dbReference>
<gene>
    <name evidence="11" type="primary">pgcA_1</name>
    <name evidence="11" type="ORF">E5S67_04738</name>
</gene>
<dbReference type="Proteomes" id="UP000702425">
    <property type="component" value="Unassembled WGS sequence"/>
</dbReference>
<evidence type="ECO:0000313" key="11">
    <source>
        <dbReference type="EMBL" id="NQE36971.1"/>
    </source>
</evidence>
<comment type="similarity">
    <text evidence="2">Belongs to the phosphohexose mutase family.</text>
</comment>
<dbReference type="InterPro" id="IPR016055">
    <property type="entry name" value="A-D-PHexomutase_a/b/a-I/II/III"/>
</dbReference>
<protein>
    <submittedName>
        <fullName evidence="11">Phosphoglucomutase</fullName>
        <ecNumber evidence="11">5.4.2.2</ecNumber>
    </submittedName>
</protein>
<comment type="caution">
    <text evidence="11">The sequence shown here is derived from an EMBL/GenBank/DDBJ whole genome shotgun (WGS) entry which is preliminary data.</text>
</comment>
<dbReference type="InterPro" id="IPR005844">
    <property type="entry name" value="A-D-PHexomutase_a/b/a-I"/>
</dbReference>
<dbReference type="Pfam" id="PF00408">
    <property type="entry name" value="PGM_PMM_IV"/>
    <property type="match status" value="1"/>
</dbReference>
<dbReference type="InterPro" id="IPR005841">
    <property type="entry name" value="Alpha-D-phosphohexomutase_SF"/>
</dbReference>
<feature type="domain" description="Alpha-D-phosphohexomutase C-terminal" evidence="7">
    <location>
        <begin position="513"/>
        <end position="570"/>
    </location>
</feature>
<dbReference type="Gene3D" id="3.30.310.50">
    <property type="entry name" value="Alpha-D-phosphohexomutase, C-terminal domain"/>
    <property type="match status" value="1"/>
</dbReference>
<dbReference type="PANTHER" id="PTHR45745">
    <property type="entry name" value="PHOSPHOMANNOMUTASE 45A"/>
    <property type="match status" value="1"/>
</dbReference>
<dbReference type="Pfam" id="PF02878">
    <property type="entry name" value="PGM_PMM_I"/>
    <property type="match status" value="1"/>
</dbReference>
<keyword evidence="5" id="KW-0460">Magnesium</keyword>
<reference evidence="11 12" key="1">
    <citation type="journal article" date="2020" name="Sci. Rep.">
        <title>A novel cyanobacterial geosmin producer, revising GeoA distribution and dispersion patterns in Bacteria.</title>
        <authorList>
            <person name="Churro C."/>
            <person name="Semedo-Aguiar A.P."/>
            <person name="Silva A.D."/>
            <person name="Pereira-Leal J.B."/>
            <person name="Leite R.B."/>
        </authorList>
    </citation>
    <scope>NUCLEOTIDE SEQUENCE [LARGE SCALE GENOMIC DNA]</scope>
    <source>
        <strain evidence="11 12">IPMA8</strain>
    </source>
</reference>
<dbReference type="InterPro" id="IPR036900">
    <property type="entry name" value="A-D-PHexomutase_C_sf"/>
</dbReference>
<evidence type="ECO:0000256" key="4">
    <source>
        <dbReference type="ARBA" id="ARBA00022723"/>
    </source>
</evidence>
<dbReference type="EMBL" id="SRRZ01000107">
    <property type="protein sequence ID" value="NQE36971.1"/>
    <property type="molecule type" value="Genomic_DNA"/>
</dbReference>
<dbReference type="EC" id="5.4.2.2" evidence="11"/>
<dbReference type="CDD" id="cd05800">
    <property type="entry name" value="PGM_like2"/>
    <property type="match status" value="1"/>
</dbReference>
<evidence type="ECO:0000256" key="3">
    <source>
        <dbReference type="ARBA" id="ARBA00022553"/>
    </source>
</evidence>
<dbReference type="PANTHER" id="PTHR45745:SF1">
    <property type="entry name" value="PHOSPHOGLUCOMUTASE 2B-RELATED"/>
    <property type="match status" value="1"/>
</dbReference>
<dbReference type="PRINTS" id="PR00509">
    <property type="entry name" value="PGMPMM"/>
</dbReference>
<keyword evidence="4" id="KW-0479">Metal-binding</keyword>
<keyword evidence="3" id="KW-0597">Phosphoprotein</keyword>
<keyword evidence="6 11" id="KW-0413">Isomerase</keyword>
<evidence type="ECO:0000259" key="10">
    <source>
        <dbReference type="Pfam" id="PF02880"/>
    </source>
</evidence>
<evidence type="ECO:0000313" key="12">
    <source>
        <dbReference type="Proteomes" id="UP000702425"/>
    </source>
</evidence>
<comment type="cofactor">
    <cofactor evidence="1">
        <name>Mg(2+)</name>
        <dbReference type="ChEBI" id="CHEBI:18420"/>
    </cofactor>
</comment>
<evidence type="ECO:0000259" key="7">
    <source>
        <dbReference type="Pfam" id="PF00408"/>
    </source>
</evidence>
<organism evidence="11 12">
    <name type="scientific">Microcoleus asticus IPMA8</name>
    <dbReference type="NCBI Taxonomy" id="2563858"/>
    <lineage>
        <taxon>Bacteria</taxon>
        <taxon>Bacillati</taxon>
        <taxon>Cyanobacteriota</taxon>
        <taxon>Cyanophyceae</taxon>
        <taxon>Oscillatoriophycideae</taxon>
        <taxon>Oscillatoriales</taxon>
        <taxon>Microcoleaceae</taxon>
        <taxon>Microcoleus</taxon>
        <taxon>Microcoleus asticus</taxon>
    </lineage>
</organism>
<evidence type="ECO:0000259" key="9">
    <source>
        <dbReference type="Pfam" id="PF02879"/>
    </source>
</evidence>
<evidence type="ECO:0000256" key="5">
    <source>
        <dbReference type="ARBA" id="ARBA00022842"/>
    </source>
</evidence>
<dbReference type="Pfam" id="PF02880">
    <property type="entry name" value="PGM_PMM_III"/>
    <property type="match status" value="1"/>
</dbReference>
<evidence type="ECO:0000259" key="8">
    <source>
        <dbReference type="Pfam" id="PF02878"/>
    </source>
</evidence>
<evidence type="ECO:0000256" key="1">
    <source>
        <dbReference type="ARBA" id="ARBA00001946"/>
    </source>
</evidence>
<dbReference type="InterPro" id="IPR005846">
    <property type="entry name" value="A-D-PHexomutase_a/b/a-III"/>
</dbReference>
<feature type="domain" description="Alpha-D-phosphohexomutase alpha/beta/alpha" evidence="8">
    <location>
        <begin position="113"/>
        <end position="245"/>
    </location>
</feature>
<dbReference type="SUPFAM" id="SSF53738">
    <property type="entry name" value="Phosphoglucomutase, first 3 domains"/>
    <property type="match status" value="2"/>
</dbReference>